<feature type="transmembrane region" description="Helical" evidence="1">
    <location>
        <begin position="73"/>
        <end position="101"/>
    </location>
</feature>
<feature type="transmembrane region" description="Helical" evidence="1">
    <location>
        <begin position="12"/>
        <end position="37"/>
    </location>
</feature>
<dbReference type="RefSeq" id="WP_121587938.1">
    <property type="nucleotide sequence ID" value="NZ_RCIW01000003.1"/>
</dbReference>
<name>A0A8B3FNP6_9ACTN</name>
<keyword evidence="1" id="KW-0472">Membrane</keyword>
<evidence type="ECO:0000313" key="2">
    <source>
        <dbReference type="EMBL" id="RLP12233.1"/>
    </source>
</evidence>
<dbReference type="EMBL" id="RCIW01000003">
    <property type="protein sequence ID" value="RLP12233.1"/>
    <property type="molecule type" value="Genomic_DNA"/>
</dbReference>
<evidence type="ECO:0000313" key="3">
    <source>
        <dbReference type="Proteomes" id="UP000279336"/>
    </source>
</evidence>
<accession>A0A8B3FNP6</accession>
<comment type="caution">
    <text evidence="2">The sequence shown here is derived from an EMBL/GenBank/DDBJ whole genome shotgun (WGS) entry which is preliminary data.</text>
</comment>
<evidence type="ECO:0000256" key="1">
    <source>
        <dbReference type="SAM" id="Phobius"/>
    </source>
</evidence>
<feature type="transmembrane region" description="Helical" evidence="1">
    <location>
        <begin position="43"/>
        <end position="61"/>
    </location>
</feature>
<protein>
    <submittedName>
        <fullName evidence="2">Uncharacterized protein</fullName>
    </submittedName>
</protein>
<reference evidence="2 3" key="1">
    <citation type="submission" date="2018-10" db="EMBL/GenBank/DDBJ databases">
        <title>Propionibacterium australiense Genome Sequencing and Assembly.</title>
        <authorList>
            <person name="Bernier A.-M."/>
            <person name="Bernard K."/>
        </authorList>
    </citation>
    <scope>NUCLEOTIDE SEQUENCE [LARGE SCALE GENOMIC DNA]</scope>
    <source>
        <strain evidence="2 3">NML98A078</strain>
    </source>
</reference>
<sequence length="113" mass="11783">MTAQWKPDRPEWVGVGYGLLVGVLIGALICAGIASMAGYERPYLVAWGALVVLSGLCLCCAHHRRWLGRGWPVALLLAAVVLALTGHAAAIFCGATGVAALTAGCVAIRGWRQ</sequence>
<keyword evidence="1" id="KW-1133">Transmembrane helix</keyword>
<keyword evidence="1" id="KW-0812">Transmembrane</keyword>
<dbReference type="AlphaFoldDB" id="A0A8B3FNP6"/>
<proteinExistence type="predicted"/>
<dbReference type="Proteomes" id="UP000279336">
    <property type="component" value="Unassembled WGS sequence"/>
</dbReference>
<organism evidence="2 3">
    <name type="scientific">Propionibacterium australiense</name>
    <dbReference type="NCBI Taxonomy" id="119981"/>
    <lineage>
        <taxon>Bacteria</taxon>
        <taxon>Bacillati</taxon>
        <taxon>Actinomycetota</taxon>
        <taxon>Actinomycetes</taxon>
        <taxon>Propionibacteriales</taxon>
        <taxon>Propionibacteriaceae</taxon>
        <taxon>Propionibacterium</taxon>
    </lineage>
</organism>
<gene>
    <name evidence="2" type="ORF">D7U36_02955</name>
</gene>